<dbReference type="EMBL" id="CAUYUJ010017098">
    <property type="protein sequence ID" value="CAK0871710.1"/>
    <property type="molecule type" value="Genomic_DNA"/>
</dbReference>
<organism evidence="1 2">
    <name type="scientific">Prorocentrum cordatum</name>
    <dbReference type="NCBI Taxonomy" id="2364126"/>
    <lineage>
        <taxon>Eukaryota</taxon>
        <taxon>Sar</taxon>
        <taxon>Alveolata</taxon>
        <taxon>Dinophyceae</taxon>
        <taxon>Prorocentrales</taxon>
        <taxon>Prorocentraceae</taxon>
        <taxon>Prorocentrum</taxon>
    </lineage>
</organism>
<evidence type="ECO:0000313" key="2">
    <source>
        <dbReference type="Proteomes" id="UP001189429"/>
    </source>
</evidence>
<protein>
    <submittedName>
        <fullName evidence="1">Uncharacterized protein</fullName>
    </submittedName>
</protein>
<proteinExistence type="predicted"/>
<evidence type="ECO:0000313" key="1">
    <source>
        <dbReference type="EMBL" id="CAK0871710.1"/>
    </source>
</evidence>
<name>A0ABN9VG13_9DINO</name>
<sequence>GSAAAWERASWELGLATWEAPGCACSGAWDDFRRLLNWTVVHAGADTPLEATPHGERLCQRHAEPLVLASLGRDLLGLAREGAVAERHPCPAGLAAALSLCAAVASHSQQAALEEGGGARPGRGADEAAAAAAGEDGVDWAAAFAAWPHRLPQDCSSRAPCRAHLQAYLAVRVLLHCLHCLEASPWPVSGSEILDNAMLWLRASHAAPGRDLPPPWRGALAAQRAKRRPGLVLAGLFAGSEAFGGDPSGVSDLLRQVAEGWAPPPPTAGRLPPPAGPGTAARHFASIFGALARPGDFGARGPLGVRARPHGADFAGRRAGLRFFVYGLPREAHSGLLALLHGRVREATATPCNCDFGLSQCTEHSTSRRRLLGLPALRRGGDVLGEAAVRA</sequence>
<comment type="caution">
    <text evidence="1">The sequence shown here is derived from an EMBL/GenBank/DDBJ whole genome shotgun (WGS) entry which is preliminary data.</text>
</comment>
<dbReference type="Proteomes" id="UP001189429">
    <property type="component" value="Unassembled WGS sequence"/>
</dbReference>
<accession>A0ABN9VG13</accession>
<gene>
    <name evidence="1" type="ORF">PCOR1329_LOCUS57453</name>
</gene>
<reference evidence="1" key="1">
    <citation type="submission" date="2023-10" db="EMBL/GenBank/DDBJ databases">
        <authorList>
            <person name="Chen Y."/>
            <person name="Shah S."/>
            <person name="Dougan E. K."/>
            <person name="Thang M."/>
            <person name="Chan C."/>
        </authorList>
    </citation>
    <scope>NUCLEOTIDE SEQUENCE [LARGE SCALE GENOMIC DNA]</scope>
</reference>
<feature type="non-terminal residue" evidence="1">
    <location>
        <position position="1"/>
    </location>
</feature>
<keyword evidence="2" id="KW-1185">Reference proteome</keyword>
<feature type="non-terminal residue" evidence="1">
    <location>
        <position position="391"/>
    </location>
</feature>